<dbReference type="SUPFAM" id="SSF160104">
    <property type="entry name" value="Acetoacetate decarboxylase-like"/>
    <property type="match status" value="1"/>
</dbReference>
<proteinExistence type="predicted"/>
<evidence type="ECO:0000313" key="2">
    <source>
        <dbReference type="Proteomes" id="UP000258309"/>
    </source>
</evidence>
<dbReference type="OMA" id="YNEYTHG"/>
<reference evidence="1 2" key="1">
    <citation type="submission" date="2018-05" db="EMBL/GenBank/DDBJ databases">
        <title>Draft genome sequence of Scytalidium lignicola DSM 105466, a ubiquitous saprotrophic fungus.</title>
        <authorList>
            <person name="Buettner E."/>
            <person name="Gebauer A.M."/>
            <person name="Hofrichter M."/>
            <person name="Liers C."/>
            <person name="Kellner H."/>
        </authorList>
    </citation>
    <scope>NUCLEOTIDE SEQUENCE [LARGE SCALE GENOMIC DNA]</scope>
    <source>
        <strain evidence="1 2">DSM 105466</strain>
    </source>
</reference>
<dbReference type="Gene3D" id="2.40.400.10">
    <property type="entry name" value="Acetoacetate decarboxylase-like"/>
    <property type="match status" value="1"/>
</dbReference>
<sequence length="265" mass="29543">MIIKPSTSDNKMKFGTLKTKTVEIMPVYGPSYSETICSFSDLQALRISYRTSAETVKHLIPEELQIEDEPLVTQSLFNWGFSSIGAYTESMTEIEVIYKGKKHDYAVELVLDNEGAIFLGREKYGMPKVTGKVVFDPAATSPAPSGYLEGHIERPYGSRIAHFTFRPTEKVHGVRTLPLPEKAVLALRVIPNPIIGQPPSLREFVALYLNIAEAEVWNGVGSVKFTGASNFSAAHKFPIVRYERSVFLRHAQAFLGPDPEVHQLK</sequence>
<dbReference type="Proteomes" id="UP000258309">
    <property type="component" value="Unassembled WGS sequence"/>
</dbReference>
<accession>A0A3E2HEV6</accession>
<dbReference type="InterPro" id="IPR010451">
    <property type="entry name" value="Acetoacetate_decarboxylase"/>
</dbReference>
<evidence type="ECO:0000313" key="1">
    <source>
        <dbReference type="EMBL" id="RFU31693.1"/>
    </source>
</evidence>
<dbReference type="EMBL" id="NCSJ02000070">
    <property type="protein sequence ID" value="RFU31693.1"/>
    <property type="molecule type" value="Genomic_DNA"/>
</dbReference>
<dbReference type="AlphaFoldDB" id="A0A3E2HEV6"/>
<feature type="non-terminal residue" evidence="1">
    <location>
        <position position="265"/>
    </location>
</feature>
<keyword evidence="2" id="KW-1185">Reference proteome</keyword>
<name>A0A3E2HEV6_SCYLI</name>
<dbReference type="STRING" id="5539.A0A3E2HEV6"/>
<protein>
    <recommendedName>
        <fullName evidence="3">Acetoacetate decarboxylase</fullName>
    </recommendedName>
</protein>
<feature type="non-terminal residue" evidence="1">
    <location>
        <position position="1"/>
    </location>
</feature>
<dbReference type="GO" id="GO:0016829">
    <property type="term" value="F:lyase activity"/>
    <property type="evidence" value="ECO:0007669"/>
    <property type="project" value="InterPro"/>
</dbReference>
<comment type="caution">
    <text evidence="1">The sequence shown here is derived from an EMBL/GenBank/DDBJ whole genome shotgun (WGS) entry which is preliminary data.</text>
</comment>
<dbReference type="Pfam" id="PF06314">
    <property type="entry name" value="ADC"/>
    <property type="match status" value="1"/>
</dbReference>
<dbReference type="OrthoDB" id="10248817at2759"/>
<evidence type="ECO:0008006" key="3">
    <source>
        <dbReference type="Google" id="ProtNLM"/>
    </source>
</evidence>
<dbReference type="InterPro" id="IPR023375">
    <property type="entry name" value="ADC_dom_sf"/>
</dbReference>
<organism evidence="1 2">
    <name type="scientific">Scytalidium lignicola</name>
    <name type="common">Hyphomycete</name>
    <dbReference type="NCBI Taxonomy" id="5539"/>
    <lineage>
        <taxon>Eukaryota</taxon>
        <taxon>Fungi</taxon>
        <taxon>Dikarya</taxon>
        <taxon>Ascomycota</taxon>
        <taxon>Pezizomycotina</taxon>
        <taxon>Leotiomycetes</taxon>
        <taxon>Leotiomycetes incertae sedis</taxon>
        <taxon>Scytalidium</taxon>
    </lineage>
</organism>
<gene>
    <name evidence="1" type="ORF">B7463_g4652</name>
</gene>